<gene>
    <name evidence="2" type="ORF">CEXT_636842</name>
</gene>
<evidence type="ECO:0000313" key="2">
    <source>
        <dbReference type="EMBL" id="GIX69180.1"/>
    </source>
</evidence>
<dbReference type="InterPro" id="IPR052641">
    <property type="entry name" value="AKAP7_isoform_gamma"/>
</dbReference>
<reference evidence="2 3" key="1">
    <citation type="submission" date="2021-06" db="EMBL/GenBank/DDBJ databases">
        <title>Caerostris extrusa draft genome.</title>
        <authorList>
            <person name="Kono N."/>
            <person name="Arakawa K."/>
        </authorList>
    </citation>
    <scope>NUCLEOTIDE SEQUENCE [LARGE SCALE GENOMIC DNA]</scope>
</reference>
<dbReference type="InterPro" id="IPR019510">
    <property type="entry name" value="AKAP7-like_phosphoesterase"/>
</dbReference>
<dbReference type="GO" id="GO:0010738">
    <property type="term" value="P:regulation of protein kinase A signaling"/>
    <property type="evidence" value="ECO:0007669"/>
    <property type="project" value="TreeGrafter"/>
</dbReference>
<feature type="domain" description="A-kinase anchor protein 7-like phosphoesterase" evidence="1">
    <location>
        <begin position="20"/>
        <end position="169"/>
    </location>
</feature>
<organism evidence="2 3">
    <name type="scientific">Caerostris extrusa</name>
    <name type="common">Bark spider</name>
    <name type="synonym">Caerostris bankana</name>
    <dbReference type="NCBI Taxonomy" id="172846"/>
    <lineage>
        <taxon>Eukaryota</taxon>
        <taxon>Metazoa</taxon>
        <taxon>Ecdysozoa</taxon>
        <taxon>Arthropoda</taxon>
        <taxon>Chelicerata</taxon>
        <taxon>Arachnida</taxon>
        <taxon>Araneae</taxon>
        <taxon>Araneomorphae</taxon>
        <taxon>Entelegynae</taxon>
        <taxon>Araneoidea</taxon>
        <taxon>Araneidae</taxon>
        <taxon>Caerostris</taxon>
    </lineage>
</organism>
<dbReference type="GO" id="GO:0034237">
    <property type="term" value="F:protein kinase A regulatory subunit binding"/>
    <property type="evidence" value="ECO:0007669"/>
    <property type="project" value="TreeGrafter"/>
</dbReference>
<accession>A0AAV4MBI3</accession>
<comment type="caution">
    <text evidence="2">The sequence shown here is derived from an EMBL/GenBank/DDBJ whole genome shotgun (WGS) entry which is preliminary data.</text>
</comment>
<dbReference type="Pfam" id="PF10469">
    <property type="entry name" value="AKAP7_NLS"/>
    <property type="match status" value="1"/>
</dbReference>
<dbReference type="Gene3D" id="3.90.1140.10">
    <property type="entry name" value="Cyclic phosphodiesterase"/>
    <property type="match status" value="1"/>
</dbReference>
<name>A0AAV4MBI3_CAEEX</name>
<dbReference type="PANTHER" id="PTHR15934">
    <property type="entry name" value="RNA 2',3'-CYCLIC PHOSPHODIESTERASE"/>
    <property type="match status" value="1"/>
</dbReference>
<sequence length="236" mass="27183">MSLNTSEMSASQNTMKKQRPNYFVAVQVSDPEIHARVQKIQHHIVNKNKHLDDCMISIPTLHITLMVMNISDSEVHERALKALQNVYEEQNDIMCKNPLTLNFCGVENFGNRVLYAKLKKNDSFERLHCLAESVHKQFADLQIFSTDSRNFNPHLTIAKINFSRQKQKKILGIQLLKMAGPKNSAGYYMGNTLNFDSKILGDLKPIETHVSEKKREIRMKIKESKGYMLLLTLKHL</sequence>
<evidence type="ECO:0000313" key="3">
    <source>
        <dbReference type="Proteomes" id="UP001054945"/>
    </source>
</evidence>
<dbReference type="Proteomes" id="UP001054945">
    <property type="component" value="Unassembled WGS sequence"/>
</dbReference>
<dbReference type="PANTHER" id="PTHR15934:SF2">
    <property type="entry name" value="A-KINASE ANCHOR PROTEIN 7-LIKE PHOSPHOESTERASE DOMAIN-CONTAINING PROTEIN"/>
    <property type="match status" value="1"/>
</dbReference>
<evidence type="ECO:0000259" key="1">
    <source>
        <dbReference type="Pfam" id="PF10469"/>
    </source>
</evidence>
<dbReference type="AlphaFoldDB" id="A0AAV4MBI3"/>
<dbReference type="InterPro" id="IPR009097">
    <property type="entry name" value="Cyclic_Pdiesterase"/>
</dbReference>
<protein>
    <recommendedName>
        <fullName evidence="1">A-kinase anchor protein 7-like phosphoesterase domain-containing protein</fullName>
    </recommendedName>
</protein>
<dbReference type="SUPFAM" id="SSF55144">
    <property type="entry name" value="LigT-like"/>
    <property type="match status" value="1"/>
</dbReference>
<dbReference type="EMBL" id="BPLR01002021">
    <property type="protein sequence ID" value="GIX69180.1"/>
    <property type="molecule type" value="Genomic_DNA"/>
</dbReference>
<dbReference type="GO" id="GO:0005829">
    <property type="term" value="C:cytosol"/>
    <property type="evidence" value="ECO:0007669"/>
    <property type="project" value="TreeGrafter"/>
</dbReference>
<keyword evidence="3" id="KW-1185">Reference proteome</keyword>
<proteinExistence type="predicted"/>